<organism evidence="1 2">
    <name type="scientific">Brevundimonas goettingensis</name>
    <dbReference type="NCBI Taxonomy" id="2774190"/>
    <lineage>
        <taxon>Bacteria</taxon>
        <taxon>Pseudomonadati</taxon>
        <taxon>Pseudomonadota</taxon>
        <taxon>Alphaproteobacteria</taxon>
        <taxon>Caulobacterales</taxon>
        <taxon>Caulobacteraceae</taxon>
        <taxon>Brevundimonas</taxon>
    </lineage>
</organism>
<proteinExistence type="predicted"/>
<reference evidence="1" key="1">
    <citation type="submission" date="2020-09" db="EMBL/GenBank/DDBJ databases">
        <title>Brevundimonas sp. LVF2 isolated from a puddle in Goettingen, Germany.</title>
        <authorList>
            <person name="Friedrich I."/>
            <person name="Klassen A."/>
            <person name="Hannes N."/>
            <person name="Schneider D."/>
            <person name="Hertel R."/>
            <person name="Daniel R."/>
        </authorList>
    </citation>
    <scope>NUCLEOTIDE SEQUENCE</scope>
    <source>
        <strain evidence="1">LVF2</strain>
    </source>
</reference>
<dbReference type="AlphaFoldDB" id="A0A975C5N8"/>
<evidence type="ECO:0000313" key="1">
    <source>
        <dbReference type="EMBL" id="QTC93347.1"/>
    </source>
</evidence>
<dbReference type="InterPro" id="IPR018733">
    <property type="entry name" value="DUF2274"/>
</dbReference>
<dbReference type="KEGG" id="bgoe:IFJ75_13635"/>
<protein>
    <submittedName>
        <fullName evidence="1">DUF2274 domain-containing protein</fullName>
    </submittedName>
</protein>
<gene>
    <name evidence="1" type="ORF">IFJ75_13635</name>
</gene>
<name>A0A975C5N8_9CAUL</name>
<dbReference type="Proteomes" id="UP000663918">
    <property type="component" value="Chromosome"/>
</dbReference>
<dbReference type="Pfam" id="PF10038">
    <property type="entry name" value="DUF2274"/>
    <property type="match status" value="1"/>
</dbReference>
<sequence length="72" mass="7927">MMTLKLAGLQDDTPVKLTVELPAEVHRDLIRYGAVLSDVEGRPFTPAQLIGPMLSRFMATDRTFTNAKAGRP</sequence>
<dbReference type="EMBL" id="CP062222">
    <property type="protein sequence ID" value="QTC93347.1"/>
    <property type="molecule type" value="Genomic_DNA"/>
</dbReference>
<accession>A0A975C5N8</accession>
<keyword evidence="2" id="KW-1185">Reference proteome</keyword>
<evidence type="ECO:0000313" key="2">
    <source>
        <dbReference type="Proteomes" id="UP000663918"/>
    </source>
</evidence>